<proteinExistence type="predicted"/>
<name>A0ABM7H5G1_9EURY</name>
<evidence type="ECO:0000256" key="1">
    <source>
        <dbReference type="ARBA" id="ARBA00023125"/>
    </source>
</evidence>
<dbReference type="GeneID" id="66130564"/>
<gene>
    <name evidence="5" type="ORF">MchiMG62_10440</name>
</gene>
<keyword evidence="6" id="KW-1185">Reference proteome</keyword>
<evidence type="ECO:0000256" key="3">
    <source>
        <dbReference type="SAM" id="MobiDB-lite"/>
    </source>
</evidence>
<feature type="compositionally biased region" description="Basic and acidic residues" evidence="3">
    <location>
        <begin position="47"/>
        <end position="59"/>
    </location>
</feature>
<evidence type="ECO:0000313" key="6">
    <source>
        <dbReference type="Proteomes" id="UP000824969"/>
    </source>
</evidence>
<feature type="region of interest" description="Disordered" evidence="3">
    <location>
        <begin position="40"/>
        <end position="59"/>
    </location>
</feature>
<organism evidence="5 6">
    <name type="scientific">Methanoculleus chikugoensis</name>
    <dbReference type="NCBI Taxonomy" id="118126"/>
    <lineage>
        <taxon>Archaea</taxon>
        <taxon>Methanobacteriati</taxon>
        <taxon>Methanobacteriota</taxon>
        <taxon>Stenosarchaea group</taxon>
        <taxon>Methanomicrobia</taxon>
        <taxon>Methanomicrobiales</taxon>
        <taxon>Methanomicrobiaceae</taxon>
        <taxon>Methanoculleus</taxon>
    </lineage>
</organism>
<dbReference type="Proteomes" id="UP000824969">
    <property type="component" value="Chromosome"/>
</dbReference>
<protein>
    <recommendedName>
        <fullName evidence="4">HTH tetR-type domain-containing protein</fullName>
    </recommendedName>
</protein>
<dbReference type="InterPro" id="IPR001647">
    <property type="entry name" value="HTH_TetR"/>
</dbReference>
<evidence type="ECO:0000259" key="4">
    <source>
        <dbReference type="PROSITE" id="PS50977"/>
    </source>
</evidence>
<dbReference type="PANTHER" id="PTHR30055:SF222">
    <property type="entry name" value="REGULATORY PROTEIN"/>
    <property type="match status" value="1"/>
</dbReference>
<evidence type="ECO:0000313" key="5">
    <source>
        <dbReference type="EMBL" id="BBL67863.1"/>
    </source>
</evidence>
<evidence type="ECO:0000256" key="2">
    <source>
        <dbReference type="PROSITE-ProRule" id="PRU00335"/>
    </source>
</evidence>
<accession>A0ABM7H5G1</accession>
<feature type="domain" description="HTH tetR-type" evidence="4">
    <location>
        <begin position="58"/>
        <end position="118"/>
    </location>
</feature>
<reference evidence="5 6" key="1">
    <citation type="submission" date="2019-06" db="EMBL/GenBank/DDBJ databases">
        <title>Complete genome sequence of Methanoculleus chikugoensis strain MG62.</title>
        <authorList>
            <person name="Asakawa S."/>
            <person name="Dianou D."/>
        </authorList>
    </citation>
    <scope>NUCLEOTIDE SEQUENCE [LARGE SCALE GENOMIC DNA]</scope>
    <source>
        <strain evidence="5 6">MG62</strain>
    </source>
</reference>
<dbReference type="RefSeq" id="WP_244987815.1">
    <property type="nucleotide sequence ID" value="NZ_AP019781.1"/>
</dbReference>
<keyword evidence="1 2" id="KW-0238">DNA-binding</keyword>
<dbReference type="EMBL" id="AP019781">
    <property type="protein sequence ID" value="BBL67863.1"/>
    <property type="molecule type" value="Genomic_DNA"/>
</dbReference>
<dbReference type="PROSITE" id="PS50977">
    <property type="entry name" value="HTH_TETR_2"/>
    <property type="match status" value="1"/>
</dbReference>
<dbReference type="Pfam" id="PF00440">
    <property type="entry name" value="TetR_N"/>
    <property type="match status" value="1"/>
</dbReference>
<sequence length="206" mass="22741">MPGEIGVPLLPSPLMEAIRIVYETARKESHNALKIVGMSGHSRTTGHTREARMTEDRDRKKTAIVATAVRLFTERGFHGTPTSLIAREAGISNGTLFHYFPTKEELINFAYFDIEVVPKPLCREGDTRSHLAVLKLPPVAPPRTLHRVAIPDGKPFHPPCPGYRSEGRNLGGECSDQGVWNVQDLFGMTSSRTGWRRRSAGGLTGE</sequence>
<dbReference type="PANTHER" id="PTHR30055">
    <property type="entry name" value="HTH-TYPE TRANSCRIPTIONAL REGULATOR RUTR"/>
    <property type="match status" value="1"/>
</dbReference>
<dbReference type="InterPro" id="IPR050109">
    <property type="entry name" value="HTH-type_TetR-like_transc_reg"/>
</dbReference>
<feature type="DNA-binding region" description="H-T-H motif" evidence="2">
    <location>
        <begin position="81"/>
        <end position="100"/>
    </location>
</feature>